<feature type="domain" description="DUF374" evidence="1">
    <location>
        <begin position="62"/>
        <end position="133"/>
    </location>
</feature>
<gene>
    <name evidence="2" type="ORF">SAMN06273572_101676</name>
</gene>
<dbReference type="InterPro" id="IPR007172">
    <property type="entry name" value="DUF374"/>
</dbReference>
<dbReference type="Pfam" id="PF04028">
    <property type="entry name" value="DUF374"/>
    <property type="match status" value="1"/>
</dbReference>
<dbReference type="AlphaFoldDB" id="A0A2C9CNP0"/>
<evidence type="ECO:0000313" key="3">
    <source>
        <dbReference type="Proteomes" id="UP000220034"/>
    </source>
</evidence>
<sequence length="235" mass="25427">MRVLGWLFHVYLRLVWLTARVDVSGNTALRTRALNGQVSLVYSIWHGRLLGATYDSFCGLAVTAIASRSGDGEFAAQFLEPFGIKMIRGSSSNPKKPSKQKGGAAAMAAALRFLREAPAGIIAMTPDGPKGPRGVCHFGVAAIAMRAGVPVLPLAWSSSRAITFNSWDRAMVPLPFTRIHLVWGDQLVPPTDHADRDVVERFRLDVENAMLAVTVAADRLAGRKDVYTQAVAEEA</sequence>
<keyword evidence="3" id="KW-1185">Reference proteome</keyword>
<name>A0A2C9CNP0_9RHOB</name>
<protein>
    <recommendedName>
        <fullName evidence="1">DUF374 domain-containing protein</fullName>
    </recommendedName>
</protein>
<dbReference type="CDD" id="cd07983">
    <property type="entry name" value="LPLAT_DUF374-like"/>
    <property type="match status" value="1"/>
</dbReference>
<proteinExistence type="predicted"/>
<dbReference type="EMBL" id="OCTN01000001">
    <property type="protein sequence ID" value="SOH92827.1"/>
    <property type="molecule type" value="Genomic_DNA"/>
</dbReference>
<evidence type="ECO:0000259" key="1">
    <source>
        <dbReference type="Pfam" id="PF04028"/>
    </source>
</evidence>
<dbReference type="Proteomes" id="UP000220034">
    <property type="component" value="Unassembled WGS sequence"/>
</dbReference>
<evidence type="ECO:0000313" key="2">
    <source>
        <dbReference type="EMBL" id="SOH92827.1"/>
    </source>
</evidence>
<dbReference type="RefSeq" id="WP_097928384.1">
    <property type="nucleotide sequence ID" value="NZ_OCTN01000001.1"/>
</dbReference>
<reference evidence="3" key="1">
    <citation type="submission" date="2017-09" db="EMBL/GenBank/DDBJ databases">
        <authorList>
            <person name="Varghese N."/>
            <person name="Submissions S."/>
        </authorList>
    </citation>
    <scope>NUCLEOTIDE SEQUENCE [LARGE SCALE GENOMIC DNA]</scope>
    <source>
        <strain evidence="3">C7</strain>
    </source>
</reference>
<accession>A0A2C9CNP0</accession>
<organism evidence="2 3">
    <name type="scientific">Pontivivens marinum</name>
    <dbReference type="NCBI Taxonomy" id="1690039"/>
    <lineage>
        <taxon>Bacteria</taxon>
        <taxon>Pseudomonadati</taxon>
        <taxon>Pseudomonadota</taxon>
        <taxon>Alphaproteobacteria</taxon>
        <taxon>Rhodobacterales</taxon>
        <taxon>Paracoccaceae</taxon>
        <taxon>Pontivivens</taxon>
    </lineage>
</organism>
<dbReference type="OrthoDB" id="9810508at2"/>